<dbReference type="PANTHER" id="PTHR35041">
    <property type="entry name" value="MEDIATOR OF RNA POLYMERASE II TRANSCRIPTION SUBUNIT 1"/>
    <property type="match status" value="1"/>
</dbReference>
<dbReference type="EMBL" id="JAXOVC010000003">
    <property type="protein sequence ID" value="KAK4503749.1"/>
    <property type="molecule type" value="Genomic_DNA"/>
</dbReference>
<feature type="compositionally biased region" description="Polar residues" evidence="8">
    <location>
        <begin position="1"/>
        <end position="16"/>
    </location>
</feature>
<feature type="compositionally biased region" description="Basic and acidic residues" evidence="8">
    <location>
        <begin position="351"/>
        <end position="366"/>
    </location>
</feature>
<keyword evidence="4 7" id="KW-0010">Activator</keyword>
<evidence type="ECO:0000256" key="8">
    <source>
        <dbReference type="SAM" id="MobiDB-lite"/>
    </source>
</evidence>
<evidence type="ECO:0000256" key="5">
    <source>
        <dbReference type="ARBA" id="ARBA00023163"/>
    </source>
</evidence>
<evidence type="ECO:0000256" key="2">
    <source>
        <dbReference type="ARBA" id="ARBA00006210"/>
    </source>
</evidence>
<keyword evidence="6 7" id="KW-0539">Nucleus</keyword>
<feature type="region of interest" description="Disordered" evidence="8">
    <location>
        <begin position="349"/>
        <end position="376"/>
    </location>
</feature>
<feature type="domain" description="Mediator complex subunit Med1" evidence="9">
    <location>
        <begin position="158"/>
        <end position="573"/>
    </location>
</feature>
<evidence type="ECO:0000256" key="7">
    <source>
        <dbReference type="RuleBase" id="RU364059"/>
    </source>
</evidence>
<dbReference type="Proteomes" id="UP001305779">
    <property type="component" value="Unassembled WGS sequence"/>
</dbReference>
<evidence type="ECO:0000256" key="4">
    <source>
        <dbReference type="ARBA" id="ARBA00023159"/>
    </source>
</evidence>
<comment type="function">
    <text evidence="7">Component of the Mediator complex, a coactivator involved in the regulated transcription of nearly all RNA polymerase II-dependent genes. Mediator functions as a bridge to convey information from gene-specific regulatory proteins to the basal RNA polymerase II transcription machinery. Mediator is recruited to promoters by direct interactions with regulatory proteins and serves as a scaffold for the assembly of a functional preinitiation complex with RNA polymerase II and the general transcription factors.</text>
</comment>
<keyword evidence="3 7" id="KW-0805">Transcription regulation</keyword>
<proteinExistence type="inferred from homology"/>
<feature type="compositionally biased region" description="Polar residues" evidence="8">
    <location>
        <begin position="57"/>
        <end position="71"/>
    </location>
</feature>
<dbReference type="PANTHER" id="PTHR35041:SF4">
    <property type="entry name" value="MEDIATOR OF RNA POLYMERASE II TRANSCRIPTION SUBUNIT 1"/>
    <property type="match status" value="1"/>
</dbReference>
<organism evidence="10 11">
    <name type="scientific">Zasmidium cellare</name>
    <name type="common">Wine cellar mold</name>
    <name type="synonym">Racodium cellare</name>
    <dbReference type="NCBI Taxonomy" id="395010"/>
    <lineage>
        <taxon>Eukaryota</taxon>
        <taxon>Fungi</taxon>
        <taxon>Dikarya</taxon>
        <taxon>Ascomycota</taxon>
        <taxon>Pezizomycotina</taxon>
        <taxon>Dothideomycetes</taxon>
        <taxon>Dothideomycetidae</taxon>
        <taxon>Mycosphaerellales</taxon>
        <taxon>Mycosphaerellaceae</taxon>
        <taxon>Zasmidium</taxon>
    </lineage>
</organism>
<feature type="region of interest" description="Disordered" evidence="8">
    <location>
        <begin position="1"/>
        <end position="93"/>
    </location>
</feature>
<evidence type="ECO:0000313" key="10">
    <source>
        <dbReference type="EMBL" id="KAK4503749.1"/>
    </source>
</evidence>
<protein>
    <recommendedName>
        <fullName evidence="7">Mediator of RNA polymerase II transcription subunit 1</fullName>
    </recommendedName>
    <alternativeName>
        <fullName evidence="7">Mediator complex subunit 1</fullName>
    </alternativeName>
</protein>
<evidence type="ECO:0000259" key="9">
    <source>
        <dbReference type="Pfam" id="PF10744"/>
    </source>
</evidence>
<evidence type="ECO:0000256" key="6">
    <source>
        <dbReference type="ARBA" id="ARBA00023242"/>
    </source>
</evidence>
<dbReference type="InterPro" id="IPR019680">
    <property type="entry name" value="Mediator_Med1"/>
</dbReference>
<keyword evidence="11" id="KW-1185">Reference proteome</keyword>
<comment type="caution">
    <text evidence="10">The sequence shown here is derived from an EMBL/GenBank/DDBJ whole genome shotgun (WGS) entry which is preliminary data.</text>
</comment>
<comment type="similarity">
    <text evidence="2 7">Belongs to the Mediator complex subunit 1 family.</text>
</comment>
<gene>
    <name evidence="10" type="ORF">PRZ48_004664</name>
</gene>
<evidence type="ECO:0000256" key="1">
    <source>
        <dbReference type="ARBA" id="ARBA00004123"/>
    </source>
</evidence>
<sequence length="707" mass="76071">MSTPTASSQTPQQPGSASKKATGHVTTPAHLGASPAPRSVPSPAATRKDHAGKTPINHPTASSTGSKTLGSTPMVPNLSQTGMSSSPGAHNASFGTPSALAGLGVDLGSTTPGQLSNLLAGGAAMMPTMSDLGLSSRSGKKNEDEERRDKMRRVLKGIGKRKGRVSEQGIRRIGRRLGLDIDLDTETEEKTHKVGNRAIGLAGAKVLIDVSLKQHVAQKVDVMFEGDGTDLGELAAPAGEILLNDLKVPDGIQLHSNLDRFARNVNRISRLDILSKTGKVNCFSAIYGLFKNLKKLNELETEAVKTRLGNVENVDDLASDEVLRKRSGKPTIHARERVGLALEYWTATRTPSKEHDKSSMEVDGAEKTQSTADTQSDVYSLQIEAESWPAPMHTALRISDAWLPETFDIPDPESGESLPWQDPPPTYVTETASDGQGNVMAIDGTQQVPDLRFIAKLDPPVVLPWNLVNVLSEAGIDLPPIGQVPDFYDASLNVETLSVTARTEPIEAEQSVLVLQDGQEKETVHHYILDVSKPDHGYKLEKLYFSHPRQLVTLLPILRQWAQVGSLLHSCFGCRQNNTVAAQAPANGVNGKLSNGQVNGVHADTMDLDNTNGLTQDKISVNIGLSVLPQPTLSVTFPHPTSSKVGNTIFQIMPNASLVATSFDGIDDINEAHDPDGSQAEQAKRIARALETCGDLGVWIEWMRQRD</sequence>
<evidence type="ECO:0000313" key="11">
    <source>
        <dbReference type="Proteomes" id="UP001305779"/>
    </source>
</evidence>
<comment type="subcellular location">
    <subcellularLocation>
        <location evidence="1 7">Nucleus</location>
    </subcellularLocation>
</comment>
<keyword evidence="5 7" id="KW-0804">Transcription</keyword>
<reference evidence="10 11" key="1">
    <citation type="journal article" date="2023" name="G3 (Bethesda)">
        <title>A chromosome-level genome assembly of Zasmidium syzygii isolated from banana leaves.</title>
        <authorList>
            <person name="van Westerhoven A.C."/>
            <person name="Mehrabi R."/>
            <person name="Talebi R."/>
            <person name="Steentjes M.B.F."/>
            <person name="Corcolon B."/>
            <person name="Chong P.A."/>
            <person name="Kema G.H.J."/>
            <person name="Seidl M.F."/>
        </authorList>
    </citation>
    <scope>NUCLEOTIDE SEQUENCE [LARGE SCALE GENOMIC DNA]</scope>
    <source>
        <strain evidence="10 11">P124</strain>
    </source>
</reference>
<feature type="region of interest" description="Disordered" evidence="8">
    <location>
        <begin position="129"/>
        <end position="148"/>
    </location>
</feature>
<evidence type="ECO:0000256" key="3">
    <source>
        <dbReference type="ARBA" id="ARBA00023015"/>
    </source>
</evidence>
<feature type="compositionally biased region" description="Polar residues" evidence="8">
    <location>
        <begin position="367"/>
        <end position="376"/>
    </location>
</feature>
<name>A0ABR0EQ62_ZASCE</name>
<feature type="compositionally biased region" description="Polar residues" evidence="8">
    <location>
        <begin position="77"/>
        <end position="93"/>
    </location>
</feature>
<feature type="compositionally biased region" description="Low complexity" evidence="8">
    <location>
        <begin position="33"/>
        <end position="45"/>
    </location>
</feature>
<accession>A0ABR0EQ62</accession>
<dbReference type="Pfam" id="PF10744">
    <property type="entry name" value="Med1"/>
    <property type="match status" value="1"/>
</dbReference>